<protein>
    <recommendedName>
        <fullName evidence="10">G-protein alpha subunit</fullName>
    </recommendedName>
</protein>
<feature type="binding site" evidence="5">
    <location>
        <begin position="338"/>
        <end position="341"/>
    </location>
    <ligand>
        <name>GTP</name>
        <dbReference type="ChEBI" id="CHEBI:37565"/>
    </ligand>
</feature>
<evidence type="ECO:0008006" key="10">
    <source>
        <dbReference type="Google" id="ProtNLM"/>
    </source>
</evidence>
<organism evidence="8 9">
    <name type="scientific">Tritrichomonas foetus</name>
    <dbReference type="NCBI Taxonomy" id="1144522"/>
    <lineage>
        <taxon>Eukaryota</taxon>
        <taxon>Metamonada</taxon>
        <taxon>Parabasalia</taxon>
        <taxon>Tritrichomonadida</taxon>
        <taxon>Tritrichomonadidae</taxon>
        <taxon>Tritrichomonas</taxon>
    </lineage>
</organism>
<keyword evidence="9" id="KW-1185">Reference proteome</keyword>
<evidence type="ECO:0000313" key="8">
    <source>
        <dbReference type="EMBL" id="OHS97982.1"/>
    </source>
</evidence>
<dbReference type="PROSITE" id="PS51882">
    <property type="entry name" value="G_ALPHA"/>
    <property type="match status" value="1"/>
</dbReference>
<dbReference type="PANTHER" id="PTHR10218:SF302">
    <property type="entry name" value="GUANINE NUCLEOTIDE-BINDING PROTEIN ALPHA-5 SUBUNIT"/>
    <property type="match status" value="1"/>
</dbReference>
<evidence type="ECO:0000256" key="2">
    <source>
        <dbReference type="ARBA" id="ARBA00022741"/>
    </source>
</evidence>
<sequence length="425" mass="49681">MGCCCLCFSGRQSVDMSEDLLDHQNVLVDVHISDSGPLVKIVRNSESMLAISQIPEDCETKLTIALFGPQISGKSTFFKQFCLMLNEFSDIEREAVALSIRYNIIESIQQIVYFAIKKYNFLIDDEVSYLLKINKYDEKFSHQMINDIKSLWNNDVIQQSYKEIRILDICDNLDYLMSVFDSDDLPSNETVIRNRIRTTGLREIKFYINNLDVTLLDIGGEKCEQKKWNRFNFDIGMFFVSLSDFDCLDDFIEFDNHNEININTNKNNIADNNVNNSNTSNNNVGDDKINNTYESENEKLRNSMNKKENLMIFMTFELFRKTLKEIFKEKLLLFVVFNKLDLFREKMKENPNTFIDVFPEFTSKSTNSFKEDECLNYLQHKMEEIVQEEKIESLKVIFLPPTSCVDKELTISLANTMVQHIIEIY</sequence>
<proteinExistence type="predicted"/>
<dbReference type="GO" id="GO:0005737">
    <property type="term" value="C:cytoplasm"/>
    <property type="evidence" value="ECO:0007669"/>
    <property type="project" value="TreeGrafter"/>
</dbReference>
<dbReference type="OrthoDB" id="5817230at2759"/>
<evidence type="ECO:0000256" key="7">
    <source>
        <dbReference type="SAM" id="MobiDB-lite"/>
    </source>
</evidence>
<dbReference type="PANTHER" id="PTHR10218">
    <property type="entry name" value="GTP-BINDING PROTEIN ALPHA SUBUNIT"/>
    <property type="match status" value="1"/>
</dbReference>
<gene>
    <name evidence="8" type="ORF">TRFO_09137</name>
</gene>
<dbReference type="SUPFAM" id="SSF52540">
    <property type="entry name" value="P-loop containing nucleoside triphosphate hydrolases"/>
    <property type="match status" value="1"/>
</dbReference>
<feature type="binding site" evidence="6">
    <location>
        <position position="198"/>
    </location>
    <ligand>
        <name>Mg(2+)</name>
        <dbReference type="ChEBI" id="CHEBI:18420"/>
    </ligand>
</feature>
<dbReference type="GO" id="GO:0001664">
    <property type="term" value="F:G protein-coupled receptor binding"/>
    <property type="evidence" value="ECO:0007669"/>
    <property type="project" value="TreeGrafter"/>
</dbReference>
<name>A0A1J4JFI7_9EUKA</name>
<keyword evidence="6" id="KW-0460">Magnesium</keyword>
<dbReference type="InterPro" id="IPR001019">
    <property type="entry name" value="Gprotein_alpha_su"/>
</dbReference>
<dbReference type="GeneID" id="94829402"/>
<dbReference type="RefSeq" id="XP_068351119.1">
    <property type="nucleotide sequence ID" value="XM_068494698.1"/>
</dbReference>
<dbReference type="InterPro" id="IPR011025">
    <property type="entry name" value="GproteinA_insert"/>
</dbReference>
<dbReference type="GO" id="GO:0046872">
    <property type="term" value="F:metal ion binding"/>
    <property type="evidence" value="ECO:0007669"/>
    <property type="project" value="UniProtKB-KW"/>
</dbReference>
<dbReference type="GO" id="GO:0005525">
    <property type="term" value="F:GTP binding"/>
    <property type="evidence" value="ECO:0007669"/>
    <property type="project" value="UniProtKB-KW"/>
</dbReference>
<dbReference type="GO" id="GO:0005834">
    <property type="term" value="C:heterotrimeric G-protein complex"/>
    <property type="evidence" value="ECO:0007669"/>
    <property type="project" value="TreeGrafter"/>
</dbReference>
<accession>A0A1J4JFI7</accession>
<dbReference type="SMART" id="SM00275">
    <property type="entry name" value="G_alpha"/>
    <property type="match status" value="1"/>
</dbReference>
<dbReference type="Gene3D" id="1.10.400.10">
    <property type="entry name" value="GI Alpha 1, domain 2-like"/>
    <property type="match status" value="1"/>
</dbReference>
<dbReference type="Pfam" id="PF00503">
    <property type="entry name" value="G-alpha"/>
    <property type="match status" value="1"/>
</dbReference>
<dbReference type="PRINTS" id="PR00318">
    <property type="entry name" value="GPROTEINA"/>
</dbReference>
<keyword evidence="4" id="KW-0807">Transducer</keyword>
<dbReference type="GO" id="GO:0007188">
    <property type="term" value="P:adenylate cyclase-modulating G protein-coupled receptor signaling pathway"/>
    <property type="evidence" value="ECO:0007669"/>
    <property type="project" value="TreeGrafter"/>
</dbReference>
<feature type="region of interest" description="Disordered" evidence="7">
    <location>
        <begin position="270"/>
        <end position="290"/>
    </location>
</feature>
<dbReference type="GO" id="GO:0031683">
    <property type="term" value="F:G-protein beta/gamma-subunit complex binding"/>
    <property type="evidence" value="ECO:0007669"/>
    <property type="project" value="InterPro"/>
</dbReference>
<keyword evidence="2 5" id="KW-0547">Nucleotide-binding</keyword>
<evidence type="ECO:0000313" key="9">
    <source>
        <dbReference type="Proteomes" id="UP000179807"/>
    </source>
</evidence>
<evidence type="ECO:0000256" key="6">
    <source>
        <dbReference type="PIRSR" id="PIRSR601019-2"/>
    </source>
</evidence>
<evidence type="ECO:0000256" key="3">
    <source>
        <dbReference type="ARBA" id="ARBA00023134"/>
    </source>
</evidence>
<feature type="compositionally biased region" description="Low complexity" evidence="7">
    <location>
        <begin position="270"/>
        <end position="283"/>
    </location>
</feature>
<evidence type="ECO:0000256" key="5">
    <source>
        <dbReference type="PIRSR" id="PIRSR601019-1"/>
    </source>
</evidence>
<reference evidence="8" key="1">
    <citation type="submission" date="2016-10" db="EMBL/GenBank/DDBJ databases">
        <authorList>
            <person name="Benchimol M."/>
            <person name="Almeida L.G."/>
            <person name="Vasconcelos A.T."/>
            <person name="Perreira-Neves A."/>
            <person name="Rosa I.A."/>
            <person name="Tasca T."/>
            <person name="Bogo M.R."/>
            <person name="de Souza W."/>
        </authorList>
    </citation>
    <scope>NUCLEOTIDE SEQUENCE [LARGE SCALE GENOMIC DNA]</scope>
    <source>
        <strain evidence="8">K</strain>
    </source>
</reference>
<keyword evidence="3 5" id="KW-0342">GTP-binding</keyword>
<feature type="binding site" evidence="6">
    <location>
        <position position="75"/>
    </location>
    <ligand>
        <name>Mg(2+)</name>
        <dbReference type="ChEBI" id="CHEBI:18420"/>
    </ligand>
</feature>
<keyword evidence="1 6" id="KW-0479">Metal-binding</keyword>
<dbReference type="Proteomes" id="UP000179807">
    <property type="component" value="Unassembled WGS sequence"/>
</dbReference>
<dbReference type="Gene3D" id="3.40.50.300">
    <property type="entry name" value="P-loop containing nucleotide triphosphate hydrolases"/>
    <property type="match status" value="1"/>
</dbReference>
<dbReference type="SUPFAM" id="SSF47895">
    <property type="entry name" value="Transducin (alpha subunit), insertion domain"/>
    <property type="match status" value="1"/>
</dbReference>
<evidence type="ECO:0000256" key="1">
    <source>
        <dbReference type="ARBA" id="ARBA00022723"/>
    </source>
</evidence>
<dbReference type="EMBL" id="MLAK01001082">
    <property type="protein sequence ID" value="OHS97982.1"/>
    <property type="molecule type" value="Genomic_DNA"/>
</dbReference>
<evidence type="ECO:0000256" key="4">
    <source>
        <dbReference type="ARBA" id="ARBA00023224"/>
    </source>
</evidence>
<comment type="caution">
    <text evidence="8">The sequence shown here is derived from an EMBL/GenBank/DDBJ whole genome shotgun (WGS) entry which is preliminary data.</text>
</comment>
<dbReference type="VEuPathDB" id="TrichDB:TRFO_09137"/>
<dbReference type="AlphaFoldDB" id="A0A1J4JFI7"/>
<dbReference type="InterPro" id="IPR027417">
    <property type="entry name" value="P-loop_NTPase"/>
</dbReference>
<dbReference type="GO" id="GO:0003924">
    <property type="term" value="F:GTPase activity"/>
    <property type="evidence" value="ECO:0007669"/>
    <property type="project" value="InterPro"/>
</dbReference>